<proteinExistence type="predicted"/>
<protein>
    <submittedName>
        <fullName evidence="1">Uncharacterized protein</fullName>
    </submittedName>
</protein>
<dbReference type="AlphaFoldDB" id="A0A0A9HPH4"/>
<sequence length="29" mass="3240">MSALTFALKEFFVSLCQLNKPSTTPFKCS</sequence>
<name>A0A0A9HPH4_ARUDO</name>
<organism evidence="1">
    <name type="scientific">Arundo donax</name>
    <name type="common">Giant reed</name>
    <name type="synonym">Donax arundinaceus</name>
    <dbReference type="NCBI Taxonomy" id="35708"/>
    <lineage>
        <taxon>Eukaryota</taxon>
        <taxon>Viridiplantae</taxon>
        <taxon>Streptophyta</taxon>
        <taxon>Embryophyta</taxon>
        <taxon>Tracheophyta</taxon>
        <taxon>Spermatophyta</taxon>
        <taxon>Magnoliopsida</taxon>
        <taxon>Liliopsida</taxon>
        <taxon>Poales</taxon>
        <taxon>Poaceae</taxon>
        <taxon>PACMAD clade</taxon>
        <taxon>Arundinoideae</taxon>
        <taxon>Arundineae</taxon>
        <taxon>Arundo</taxon>
    </lineage>
</organism>
<reference evidence="1" key="1">
    <citation type="submission" date="2014-09" db="EMBL/GenBank/DDBJ databases">
        <authorList>
            <person name="Magalhaes I.L.F."/>
            <person name="Oliveira U."/>
            <person name="Santos F.R."/>
            <person name="Vidigal T.H.D.A."/>
            <person name="Brescovit A.D."/>
            <person name="Santos A.J."/>
        </authorList>
    </citation>
    <scope>NUCLEOTIDE SEQUENCE</scope>
    <source>
        <tissue evidence="1">Shoot tissue taken approximately 20 cm above the soil surface</tissue>
    </source>
</reference>
<evidence type="ECO:0000313" key="1">
    <source>
        <dbReference type="EMBL" id="JAE39035.1"/>
    </source>
</evidence>
<dbReference type="EMBL" id="GBRH01158861">
    <property type="protein sequence ID" value="JAE39035.1"/>
    <property type="molecule type" value="Transcribed_RNA"/>
</dbReference>
<reference evidence="1" key="2">
    <citation type="journal article" date="2015" name="Data Brief">
        <title>Shoot transcriptome of the giant reed, Arundo donax.</title>
        <authorList>
            <person name="Barrero R.A."/>
            <person name="Guerrero F.D."/>
            <person name="Moolhuijzen P."/>
            <person name="Goolsby J.A."/>
            <person name="Tidwell J."/>
            <person name="Bellgard S.E."/>
            <person name="Bellgard M.I."/>
        </authorList>
    </citation>
    <scope>NUCLEOTIDE SEQUENCE</scope>
    <source>
        <tissue evidence="1">Shoot tissue taken approximately 20 cm above the soil surface</tissue>
    </source>
</reference>
<accession>A0A0A9HPH4</accession>